<feature type="domain" description="EamA" evidence="7">
    <location>
        <begin position="4"/>
        <end position="113"/>
    </location>
</feature>
<evidence type="ECO:0000313" key="9">
    <source>
        <dbReference type="Proteomes" id="UP000001868"/>
    </source>
</evidence>
<feature type="transmembrane region" description="Helical" evidence="6">
    <location>
        <begin position="191"/>
        <end position="209"/>
    </location>
</feature>
<feature type="transmembrane region" description="Helical" evidence="6">
    <location>
        <begin position="12"/>
        <end position="30"/>
    </location>
</feature>
<feature type="transmembrane region" description="Helical" evidence="6">
    <location>
        <begin position="126"/>
        <end position="146"/>
    </location>
</feature>
<feature type="transmembrane region" description="Helical" evidence="6">
    <location>
        <begin position="42"/>
        <end position="63"/>
    </location>
</feature>
<dbReference type="PANTHER" id="PTHR32322:SF2">
    <property type="entry name" value="EAMA DOMAIN-CONTAINING PROTEIN"/>
    <property type="match status" value="1"/>
</dbReference>
<keyword evidence="3 6" id="KW-0812">Transmembrane</keyword>
<name>B4R9B7_PHEZH</name>
<dbReference type="eggNOG" id="COG0697">
    <property type="taxonomic scope" value="Bacteria"/>
</dbReference>
<reference evidence="8 9" key="1">
    <citation type="journal article" date="2008" name="BMC Genomics">
        <title>Complete genome of Phenylobacterium zucineum - a novel facultative intracellular bacterium isolated from human erythroleukemia cell line K562.</title>
        <authorList>
            <person name="Luo Y."/>
            <person name="Xu X."/>
            <person name="Ding Z."/>
            <person name="Liu Z."/>
            <person name="Zhang B."/>
            <person name="Yan Z."/>
            <person name="Sun J."/>
            <person name="Hu S."/>
            <person name="Hu X."/>
        </authorList>
    </citation>
    <scope>NUCLEOTIDE SEQUENCE [LARGE SCALE GENOMIC DNA]</scope>
    <source>
        <strain evidence="8 9">HLK1</strain>
    </source>
</reference>
<keyword evidence="4 6" id="KW-1133">Transmembrane helix</keyword>
<sequence length="278" mass="29842">MAGEVPPVALSFWRWALALVLVTPLAWPHLKRDLPELKRRWRTLAALSALGVATFGVLLYYGLQTTTALNSVVMQAAIPPLVMLFGWLGLGDRVGRWQVAGVALSLVGVLAVVTRGRPWDLLHLGLNPGDGLILVGVVFYAIYSLVLRRRPQVHALSLLFATFAIALVLLAPLYLIEIAAGRRIVVSPESLAGIAYVAVFPSFLSYLFYNRGVELSGAARASQYLHVQPLFGAVLAVLLLGESFRLHHAAGLVLILAGILMSAPRPSPAASHPPTGSP</sequence>
<organism evidence="8 9">
    <name type="scientific">Phenylobacterium zucineum (strain HLK1)</name>
    <dbReference type="NCBI Taxonomy" id="450851"/>
    <lineage>
        <taxon>Bacteria</taxon>
        <taxon>Pseudomonadati</taxon>
        <taxon>Pseudomonadota</taxon>
        <taxon>Alphaproteobacteria</taxon>
        <taxon>Caulobacterales</taxon>
        <taxon>Caulobacteraceae</taxon>
        <taxon>Phenylobacterium</taxon>
    </lineage>
</organism>
<proteinExistence type="inferred from homology"/>
<evidence type="ECO:0000256" key="4">
    <source>
        <dbReference type="ARBA" id="ARBA00022989"/>
    </source>
</evidence>
<comment type="similarity">
    <text evidence="2">Belongs to the EamA transporter family.</text>
</comment>
<dbReference type="STRING" id="450851.PHZ_c2968"/>
<feature type="transmembrane region" description="Helical" evidence="6">
    <location>
        <begin position="69"/>
        <end position="90"/>
    </location>
</feature>
<keyword evidence="9" id="KW-1185">Reference proteome</keyword>
<feature type="transmembrane region" description="Helical" evidence="6">
    <location>
        <begin position="158"/>
        <end position="179"/>
    </location>
</feature>
<gene>
    <name evidence="8" type="ordered locus">PHZ_c2968</name>
</gene>
<dbReference type="Proteomes" id="UP000001868">
    <property type="component" value="Chromosome"/>
</dbReference>
<dbReference type="InterPro" id="IPR000620">
    <property type="entry name" value="EamA_dom"/>
</dbReference>
<keyword evidence="5 6" id="KW-0472">Membrane</keyword>
<evidence type="ECO:0000259" key="7">
    <source>
        <dbReference type="Pfam" id="PF00892"/>
    </source>
</evidence>
<dbReference type="Pfam" id="PF00892">
    <property type="entry name" value="EamA"/>
    <property type="match status" value="2"/>
</dbReference>
<evidence type="ECO:0000256" key="3">
    <source>
        <dbReference type="ARBA" id="ARBA00022692"/>
    </source>
</evidence>
<evidence type="ECO:0000256" key="5">
    <source>
        <dbReference type="ARBA" id="ARBA00023136"/>
    </source>
</evidence>
<dbReference type="EMBL" id="CP000747">
    <property type="protein sequence ID" value="ACG79377.1"/>
    <property type="molecule type" value="Genomic_DNA"/>
</dbReference>
<evidence type="ECO:0000313" key="8">
    <source>
        <dbReference type="EMBL" id="ACG79377.1"/>
    </source>
</evidence>
<comment type="subcellular location">
    <subcellularLocation>
        <location evidence="1">Membrane</location>
        <topology evidence="1">Multi-pass membrane protein</topology>
    </subcellularLocation>
</comment>
<dbReference type="InterPro" id="IPR037185">
    <property type="entry name" value="EmrE-like"/>
</dbReference>
<dbReference type="SUPFAM" id="SSF103481">
    <property type="entry name" value="Multidrug resistance efflux transporter EmrE"/>
    <property type="match status" value="2"/>
</dbReference>
<dbReference type="GO" id="GO:0016020">
    <property type="term" value="C:membrane"/>
    <property type="evidence" value="ECO:0007669"/>
    <property type="project" value="UniProtKB-SubCell"/>
</dbReference>
<protein>
    <recommendedName>
        <fullName evidence="7">EamA domain-containing protein</fullName>
    </recommendedName>
</protein>
<evidence type="ECO:0000256" key="2">
    <source>
        <dbReference type="ARBA" id="ARBA00007362"/>
    </source>
</evidence>
<accession>B4R9B7</accession>
<dbReference type="AlphaFoldDB" id="B4R9B7"/>
<evidence type="ECO:0000256" key="1">
    <source>
        <dbReference type="ARBA" id="ARBA00004141"/>
    </source>
</evidence>
<dbReference type="KEGG" id="pzu:PHZ_c2968"/>
<evidence type="ECO:0000256" key="6">
    <source>
        <dbReference type="SAM" id="Phobius"/>
    </source>
</evidence>
<dbReference type="InterPro" id="IPR050638">
    <property type="entry name" value="AA-Vitamin_Transporters"/>
</dbReference>
<dbReference type="HOGENOM" id="CLU_033863_4_4_5"/>
<dbReference type="PANTHER" id="PTHR32322">
    <property type="entry name" value="INNER MEMBRANE TRANSPORTER"/>
    <property type="match status" value="1"/>
</dbReference>
<feature type="domain" description="EamA" evidence="7">
    <location>
        <begin position="128"/>
        <end position="261"/>
    </location>
</feature>
<feature type="transmembrane region" description="Helical" evidence="6">
    <location>
        <begin position="97"/>
        <end position="114"/>
    </location>
</feature>